<dbReference type="SUPFAM" id="SSF55120">
    <property type="entry name" value="Pseudouridine synthase"/>
    <property type="match status" value="1"/>
</dbReference>
<dbReference type="EC" id="5.4.99.-" evidence="5"/>
<evidence type="ECO:0000256" key="2">
    <source>
        <dbReference type="ARBA" id="ARBA00023235"/>
    </source>
</evidence>
<reference evidence="7 8" key="1">
    <citation type="submission" date="2017-04" db="EMBL/GenBank/DDBJ databases">
        <authorList>
            <person name="Afonso C.L."/>
            <person name="Miller P.J."/>
            <person name="Scott M.A."/>
            <person name="Spackman E."/>
            <person name="Goraichik I."/>
            <person name="Dimitrov K.M."/>
            <person name="Suarez D.L."/>
            <person name="Swayne D.E."/>
        </authorList>
    </citation>
    <scope>NUCLEOTIDE SEQUENCE [LARGE SCALE GENOMIC DNA]</scope>
    <source>
        <strain evidence="7 8">DSM 3385</strain>
    </source>
</reference>
<dbReference type="InterPro" id="IPR036986">
    <property type="entry name" value="S4_RNA-bd_sf"/>
</dbReference>
<organism evidence="7 8">
    <name type="scientific">Desulfocicer vacuolatum DSM 3385</name>
    <dbReference type="NCBI Taxonomy" id="1121400"/>
    <lineage>
        <taxon>Bacteria</taxon>
        <taxon>Pseudomonadati</taxon>
        <taxon>Thermodesulfobacteriota</taxon>
        <taxon>Desulfobacteria</taxon>
        <taxon>Desulfobacterales</taxon>
        <taxon>Desulfobacteraceae</taxon>
        <taxon>Desulfocicer</taxon>
    </lineage>
</organism>
<dbReference type="EMBL" id="FWXY01000001">
    <property type="protein sequence ID" value="SMC36484.1"/>
    <property type="molecule type" value="Genomic_DNA"/>
</dbReference>
<dbReference type="InterPro" id="IPR006145">
    <property type="entry name" value="PsdUridine_synth_RsuA/RluA"/>
</dbReference>
<keyword evidence="4" id="KW-0694">RNA-binding</keyword>
<dbReference type="RefSeq" id="WP_232366997.1">
    <property type="nucleotide sequence ID" value="NZ_FWXY01000001.1"/>
</dbReference>
<dbReference type="CDD" id="cd00165">
    <property type="entry name" value="S4"/>
    <property type="match status" value="1"/>
</dbReference>
<dbReference type="PROSITE" id="PS01129">
    <property type="entry name" value="PSI_RLU"/>
    <property type="match status" value="1"/>
</dbReference>
<name>A0A1W1YK03_9BACT</name>
<keyword evidence="2 5" id="KW-0413">Isomerase</keyword>
<dbReference type="GO" id="GO:0120159">
    <property type="term" value="F:rRNA pseudouridine synthase activity"/>
    <property type="evidence" value="ECO:0007669"/>
    <property type="project" value="UniProtKB-ARBA"/>
</dbReference>
<dbReference type="PANTHER" id="PTHR21600:SF44">
    <property type="entry name" value="RIBOSOMAL LARGE SUBUNIT PSEUDOURIDINE SYNTHASE D"/>
    <property type="match status" value="1"/>
</dbReference>
<dbReference type="InterPro" id="IPR050188">
    <property type="entry name" value="RluA_PseudoU_synthase"/>
</dbReference>
<proteinExistence type="inferred from homology"/>
<evidence type="ECO:0000256" key="3">
    <source>
        <dbReference type="PIRSR" id="PIRSR606225-1"/>
    </source>
</evidence>
<comment type="similarity">
    <text evidence="1 5">Belongs to the pseudouridine synthase RluA family.</text>
</comment>
<comment type="function">
    <text evidence="5">Responsible for synthesis of pseudouridine from uracil.</text>
</comment>
<dbReference type="GO" id="GO:0003723">
    <property type="term" value="F:RNA binding"/>
    <property type="evidence" value="ECO:0007669"/>
    <property type="project" value="UniProtKB-KW"/>
</dbReference>
<feature type="domain" description="RNA-binding S4" evidence="6">
    <location>
        <begin position="24"/>
        <end position="80"/>
    </location>
</feature>
<dbReference type="SMART" id="SM00363">
    <property type="entry name" value="S4"/>
    <property type="match status" value="1"/>
</dbReference>
<keyword evidence="8" id="KW-1185">Reference proteome</keyword>
<accession>A0A1W1YK03</accession>
<dbReference type="InterPro" id="IPR002942">
    <property type="entry name" value="S4_RNA-bd"/>
</dbReference>
<dbReference type="InterPro" id="IPR006225">
    <property type="entry name" value="PsdUridine_synth_RluC/D"/>
</dbReference>
<evidence type="ECO:0000256" key="1">
    <source>
        <dbReference type="ARBA" id="ARBA00010876"/>
    </source>
</evidence>
<dbReference type="PROSITE" id="PS50889">
    <property type="entry name" value="S4"/>
    <property type="match status" value="1"/>
</dbReference>
<dbReference type="GO" id="GO:0000455">
    <property type="term" value="P:enzyme-directed rRNA pseudouridine synthesis"/>
    <property type="evidence" value="ECO:0007669"/>
    <property type="project" value="UniProtKB-ARBA"/>
</dbReference>
<dbReference type="SUPFAM" id="SSF55174">
    <property type="entry name" value="Alpha-L RNA-binding motif"/>
    <property type="match status" value="1"/>
</dbReference>
<dbReference type="InterPro" id="IPR006224">
    <property type="entry name" value="PsdUridine_synth_RluA-like_CS"/>
</dbReference>
<comment type="catalytic activity">
    <reaction evidence="5">
        <text>a uridine in RNA = a pseudouridine in RNA</text>
        <dbReference type="Rhea" id="RHEA:48348"/>
        <dbReference type="Rhea" id="RHEA-COMP:12068"/>
        <dbReference type="Rhea" id="RHEA-COMP:12069"/>
        <dbReference type="ChEBI" id="CHEBI:65314"/>
        <dbReference type="ChEBI" id="CHEBI:65315"/>
    </reaction>
</comment>
<dbReference type="STRING" id="1121400.SAMN02746065_101120"/>
<evidence type="ECO:0000259" key="6">
    <source>
        <dbReference type="SMART" id="SM00363"/>
    </source>
</evidence>
<dbReference type="Proteomes" id="UP000192418">
    <property type="component" value="Unassembled WGS sequence"/>
</dbReference>
<dbReference type="AlphaFoldDB" id="A0A1W1YK03"/>
<dbReference type="Gene3D" id="3.30.2350.10">
    <property type="entry name" value="Pseudouridine synthase"/>
    <property type="match status" value="1"/>
</dbReference>
<sequence length="332" mass="36490">MCNNMDTVIEIKSEIKSGAGQVGQRLDTVAARMAHGVSRGSVSAMIRSGDIRVNGVKKKPGYRMKPGDVISGRLLIAPLPPVSATPMSMDIIHEDPHILVLNKPAGLVVHPAPGHWEDTLVNGLLAHCPGIDKVGGDGMRPGIVHRLDKDTSGIMVVAKTPGSHEFLKKAFKYRRMEKQYLALVSGEMDETSGTVTLPIGRHPVKRKCMAVDLSQGRPAITLWRKRARCKGATLVEVALKTGRTHQIRVHFKALGYPLVGDGCYGQRRRKKTKKNMLPIEKAASRQMLHAWRLGFRHPWSGRRMDFTAPLAPDMEALLLSHGLWDGNGESCF</sequence>
<dbReference type="InterPro" id="IPR020103">
    <property type="entry name" value="PsdUridine_synth_cat_dom_sf"/>
</dbReference>
<dbReference type="CDD" id="cd02869">
    <property type="entry name" value="PseudoU_synth_RluA_like"/>
    <property type="match status" value="1"/>
</dbReference>
<evidence type="ECO:0000313" key="8">
    <source>
        <dbReference type="Proteomes" id="UP000192418"/>
    </source>
</evidence>
<evidence type="ECO:0000313" key="7">
    <source>
        <dbReference type="EMBL" id="SMC36484.1"/>
    </source>
</evidence>
<protein>
    <recommendedName>
        <fullName evidence="5">Pseudouridine synthase</fullName>
        <ecNumber evidence="5">5.4.99.-</ecNumber>
    </recommendedName>
</protein>
<dbReference type="NCBIfam" id="TIGR00005">
    <property type="entry name" value="rluA_subfam"/>
    <property type="match status" value="1"/>
</dbReference>
<dbReference type="Gene3D" id="3.10.290.10">
    <property type="entry name" value="RNA-binding S4 domain"/>
    <property type="match status" value="1"/>
</dbReference>
<dbReference type="PANTHER" id="PTHR21600">
    <property type="entry name" value="MITOCHONDRIAL RNA PSEUDOURIDINE SYNTHASE"/>
    <property type="match status" value="1"/>
</dbReference>
<dbReference type="Pfam" id="PF00849">
    <property type="entry name" value="PseudoU_synth_2"/>
    <property type="match status" value="1"/>
</dbReference>
<gene>
    <name evidence="7" type="ORF">SAMN02746065_101120</name>
</gene>
<dbReference type="Pfam" id="PF01479">
    <property type="entry name" value="S4"/>
    <property type="match status" value="1"/>
</dbReference>
<evidence type="ECO:0000256" key="4">
    <source>
        <dbReference type="PROSITE-ProRule" id="PRU00182"/>
    </source>
</evidence>
<evidence type="ECO:0000256" key="5">
    <source>
        <dbReference type="RuleBase" id="RU362028"/>
    </source>
</evidence>
<feature type="active site" evidence="3">
    <location>
        <position position="148"/>
    </location>
</feature>